<feature type="signal peptide" evidence="2">
    <location>
        <begin position="1"/>
        <end position="35"/>
    </location>
</feature>
<keyword evidence="1" id="KW-1133">Transmembrane helix</keyword>
<dbReference type="VEuPathDB" id="VectorBase:ISCI017828"/>
<dbReference type="VEuPathDB" id="VectorBase:ISCW017828"/>
<dbReference type="InParanoid" id="B7PEV4"/>
<evidence type="ECO:0000256" key="1">
    <source>
        <dbReference type="SAM" id="Phobius"/>
    </source>
</evidence>
<evidence type="ECO:0000313" key="3">
    <source>
        <dbReference type="EMBL" id="EEC05126.1"/>
    </source>
</evidence>
<protein>
    <submittedName>
        <fullName evidence="3 4">Uncharacterized protein</fullName>
    </submittedName>
</protein>
<name>B7PEV4_IXOSC</name>
<accession>B7PEV4</accession>
<dbReference type="EMBL" id="ABJB010662721">
    <property type="status" value="NOT_ANNOTATED_CDS"/>
    <property type="molecule type" value="Genomic_DNA"/>
</dbReference>
<keyword evidence="1" id="KW-0472">Membrane</keyword>
<proteinExistence type="predicted"/>
<evidence type="ECO:0000256" key="2">
    <source>
        <dbReference type="SAM" id="SignalP"/>
    </source>
</evidence>
<reference evidence="4" key="2">
    <citation type="submission" date="2020-05" db="UniProtKB">
        <authorList>
            <consortium name="EnsemblMetazoa"/>
        </authorList>
    </citation>
    <scope>IDENTIFICATION</scope>
    <source>
        <strain evidence="4">wikel</strain>
    </source>
</reference>
<feature type="transmembrane region" description="Helical" evidence="1">
    <location>
        <begin position="67"/>
        <end position="87"/>
    </location>
</feature>
<keyword evidence="2" id="KW-0732">Signal</keyword>
<organism>
    <name type="scientific">Ixodes scapularis</name>
    <name type="common">Black-legged tick</name>
    <name type="synonym">Deer tick</name>
    <dbReference type="NCBI Taxonomy" id="6945"/>
    <lineage>
        <taxon>Eukaryota</taxon>
        <taxon>Metazoa</taxon>
        <taxon>Ecdysozoa</taxon>
        <taxon>Arthropoda</taxon>
        <taxon>Chelicerata</taxon>
        <taxon>Arachnida</taxon>
        <taxon>Acari</taxon>
        <taxon>Parasitiformes</taxon>
        <taxon>Ixodida</taxon>
        <taxon>Ixodoidea</taxon>
        <taxon>Ixodidae</taxon>
        <taxon>Ixodinae</taxon>
        <taxon>Ixodes</taxon>
    </lineage>
</organism>
<dbReference type="HOGENOM" id="CLU_1808323_0_0_1"/>
<sequence length="143" mass="14899">MAGHRTTAAPGTGLRWRPRLAAWLALLVLCTPGSAAPGASASAVESSPWAGRRQGSSLRSFFDAEDVLLFMLGLGLASLLGLATFMAPFTSILASGLAPVAINGAAVTNGRRRRDDALANALARAGREFGESPVALRGTRRRR</sequence>
<keyword evidence="5" id="KW-1185">Reference proteome</keyword>
<evidence type="ECO:0000313" key="4">
    <source>
        <dbReference type="EnsemblMetazoa" id="ISCW017828-PA"/>
    </source>
</evidence>
<gene>
    <name evidence="3" type="ORF">IscW_ISCW017828</name>
</gene>
<dbReference type="EMBL" id="DS698177">
    <property type="protein sequence ID" value="EEC05126.1"/>
    <property type="molecule type" value="Genomic_DNA"/>
</dbReference>
<keyword evidence="1" id="KW-0812">Transmembrane</keyword>
<dbReference type="EnsemblMetazoa" id="ISCW017828-RA">
    <property type="protein sequence ID" value="ISCW017828-PA"/>
    <property type="gene ID" value="ISCW017828"/>
</dbReference>
<feature type="chain" id="PRO_5014567994" evidence="2">
    <location>
        <begin position="36"/>
        <end position="143"/>
    </location>
</feature>
<dbReference type="AlphaFoldDB" id="B7PEV4"/>
<reference evidence="3 5" key="1">
    <citation type="submission" date="2008-03" db="EMBL/GenBank/DDBJ databases">
        <title>Annotation of Ixodes scapularis.</title>
        <authorList>
            <consortium name="Ixodes scapularis Genome Project Consortium"/>
            <person name="Caler E."/>
            <person name="Hannick L.I."/>
            <person name="Bidwell S."/>
            <person name="Joardar V."/>
            <person name="Thiagarajan M."/>
            <person name="Amedeo P."/>
            <person name="Galinsky K.J."/>
            <person name="Schobel S."/>
            <person name="Inman J."/>
            <person name="Hostetler J."/>
            <person name="Miller J."/>
            <person name="Hammond M."/>
            <person name="Megy K."/>
            <person name="Lawson D."/>
            <person name="Kodira C."/>
            <person name="Sutton G."/>
            <person name="Meyer J."/>
            <person name="Hill C.A."/>
            <person name="Birren B."/>
            <person name="Nene V."/>
            <person name="Collins F."/>
            <person name="Alarcon-Chaidez F."/>
            <person name="Wikel S."/>
            <person name="Strausberg R."/>
        </authorList>
    </citation>
    <scope>NUCLEOTIDE SEQUENCE [LARGE SCALE GENOMIC DNA]</scope>
    <source>
        <strain evidence="5">Wikel</strain>
        <strain evidence="3">Wikel colony</strain>
    </source>
</reference>
<dbReference type="Proteomes" id="UP000001555">
    <property type="component" value="Unassembled WGS sequence"/>
</dbReference>
<evidence type="ECO:0000313" key="5">
    <source>
        <dbReference type="Proteomes" id="UP000001555"/>
    </source>
</evidence>
<dbReference type="PaxDb" id="6945-B7PEV4"/>